<feature type="compositionally biased region" description="Low complexity" evidence="7">
    <location>
        <begin position="510"/>
        <end position="525"/>
    </location>
</feature>
<dbReference type="EMBL" id="QUQM01000001">
    <property type="protein sequence ID" value="KAA8650696.1"/>
    <property type="molecule type" value="Genomic_DNA"/>
</dbReference>
<feature type="transmembrane region" description="Helical" evidence="8">
    <location>
        <begin position="145"/>
        <end position="163"/>
    </location>
</feature>
<dbReference type="PANTHER" id="PTHR48022:SF72">
    <property type="entry name" value="MAJOR FACILITATOR SUPERFAMILY (MFS) PROFILE DOMAIN-CONTAINING PROTEIN-RELATED"/>
    <property type="match status" value="1"/>
</dbReference>
<proteinExistence type="inferred from homology"/>
<dbReference type="InterPro" id="IPR005829">
    <property type="entry name" value="Sugar_transporter_CS"/>
</dbReference>
<evidence type="ECO:0000256" key="6">
    <source>
        <dbReference type="ARBA" id="ARBA00023136"/>
    </source>
</evidence>
<evidence type="ECO:0000256" key="7">
    <source>
        <dbReference type="SAM" id="MobiDB-lite"/>
    </source>
</evidence>
<dbReference type="PROSITE" id="PS50850">
    <property type="entry name" value="MFS"/>
    <property type="match status" value="1"/>
</dbReference>
<evidence type="ECO:0000256" key="2">
    <source>
        <dbReference type="ARBA" id="ARBA00010992"/>
    </source>
</evidence>
<feature type="domain" description="Major facilitator superfamily (MFS) profile" evidence="9">
    <location>
        <begin position="18"/>
        <end position="460"/>
    </location>
</feature>
<dbReference type="InterPro" id="IPR020846">
    <property type="entry name" value="MFS_dom"/>
</dbReference>
<dbReference type="NCBIfam" id="TIGR00879">
    <property type="entry name" value="SP"/>
    <property type="match status" value="1"/>
</dbReference>
<evidence type="ECO:0000256" key="8">
    <source>
        <dbReference type="SAM" id="Phobius"/>
    </source>
</evidence>
<comment type="subcellular location">
    <subcellularLocation>
        <location evidence="1">Membrane</location>
        <topology evidence="1">Multi-pass membrane protein</topology>
    </subcellularLocation>
</comment>
<feature type="transmembrane region" description="Helical" evidence="8">
    <location>
        <begin position="437"/>
        <end position="456"/>
    </location>
</feature>
<dbReference type="GO" id="GO:0005351">
    <property type="term" value="F:carbohydrate:proton symporter activity"/>
    <property type="evidence" value="ECO:0007669"/>
    <property type="project" value="TreeGrafter"/>
</dbReference>
<dbReference type="SUPFAM" id="SSF103473">
    <property type="entry name" value="MFS general substrate transporter"/>
    <property type="match status" value="1"/>
</dbReference>
<keyword evidence="4 8" id="KW-0812">Transmembrane</keyword>
<feature type="region of interest" description="Disordered" evidence="7">
    <location>
        <begin position="502"/>
        <end position="540"/>
    </location>
</feature>
<dbReference type="InterPro" id="IPR050360">
    <property type="entry name" value="MFS_Sugar_Transporters"/>
</dbReference>
<dbReference type="RefSeq" id="XP_033430057.1">
    <property type="nucleotide sequence ID" value="XM_033568062.1"/>
</dbReference>
<accession>A0A5M9MXK4</accession>
<evidence type="ECO:0000256" key="1">
    <source>
        <dbReference type="ARBA" id="ARBA00004141"/>
    </source>
</evidence>
<dbReference type="Pfam" id="PF00083">
    <property type="entry name" value="Sugar_tr"/>
    <property type="match status" value="1"/>
</dbReference>
<feature type="transmembrane region" description="Helical" evidence="8">
    <location>
        <begin position="175"/>
        <end position="197"/>
    </location>
</feature>
<dbReference type="InterPro" id="IPR005828">
    <property type="entry name" value="MFS_sugar_transport-like"/>
</dbReference>
<evidence type="ECO:0000256" key="4">
    <source>
        <dbReference type="ARBA" id="ARBA00022692"/>
    </source>
</evidence>
<dbReference type="VEuPathDB" id="FungiDB:EYZ11_006273"/>
<dbReference type="AlphaFoldDB" id="A0A5M9MXK4"/>
<comment type="similarity">
    <text evidence="2">Belongs to the major facilitator superfamily. Sugar transporter (TC 2.A.1.1) family.</text>
</comment>
<evidence type="ECO:0000313" key="11">
    <source>
        <dbReference type="Proteomes" id="UP000324241"/>
    </source>
</evidence>
<dbReference type="FunFam" id="1.20.1250.20:FF:000090">
    <property type="entry name" value="MFS sugar transporter, putative"/>
    <property type="match status" value="1"/>
</dbReference>
<reference evidence="10 11" key="1">
    <citation type="submission" date="2019-08" db="EMBL/GenBank/DDBJ databases">
        <title>The genome sequence of a newly discovered highly antifungal drug resistant Aspergillus species, Aspergillus tanneri NIH 1004.</title>
        <authorList>
            <person name="Mounaud S."/>
            <person name="Singh I."/>
            <person name="Joardar V."/>
            <person name="Pakala S."/>
            <person name="Pakala S."/>
            <person name="Venepally P."/>
            <person name="Chung J.K."/>
            <person name="Losada L."/>
            <person name="Nierman W.C."/>
        </authorList>
    </citation>
    <scope>NUCLEOTIDE SEQUENCE [LARGE SCALE GENOMIC DNA]</scope>
    <source>
        <strain evidence="10 11">NIH1004</strain>
    </source>
</reference>
<keyword evidence="6 8" id="KW-0472">Membrane</keyword>
<feature type="transmembrane region" description="Helical" evidence="8">
    <location>
        <begin position="89"/>
        <end position="107"/>
    </location>
</feature>
<evidence type="ECO:0000256" key="5">
    <source>
        <dbReference type="ARBA" id="ARBA00022989"/>
    </source>
</evidence>
<evidence type="ECO:0000259" key="9">
    <source>
        <dbReference type="PROSITE" id="PS50850"/>
    </source>
</evidence>
<dbReference type="VEuPathDB" id="FungiDB:EYZ11_006259"/>
<feature type="transmembrane region" description="Helical" evidence="8">
    <location>
        <begin position="113"/>
        <end position="133"/>
    </location>
</feature>
<dbReference type="GeneID" id="54326086"/>
<feature type="transmembrane region" description="Helical" evidence="8">
    <location>
        <begin position="267"/>
        <end position="286"/>
    </location>
</feature>
<feature type="transmembrane region" description="Helical" evidence="8">
    <location>
        <begin position="12"/>
        <end position="31"/>
    </location>
</feature>
<dbReference type="PANTHER" id="PTHR48022">
    <property type="entry name" value="PLASTIDIC GLUCOSE TRANSPORTER 4"/>
    <property type="match status" value="1"/>
</dbReference>
<feature type="transmembrane region" description="Helical" evidence="8">
    <location>
        <begin position="306"/>
        <end position="326"/>
    </location>
</feature>
<dbReference type="OrthoDB" id="6612291at2759"/>
<sequence>MVPQLPMFGRGRTLQAAITLTCAMAFILFGYDQGVFGGIVNNEDWISTFHSPNSGLEGIIVSVYNLGAFSGCILTVFTGEKMGRRMSMWFAMVWIIVGAILQSTAYSVPHLIIARYVTGIGTGVETSTVPVYQSELCDANKRGKLISSEVFFIGLGIVIAYFFDYGMLHLDGGVAWRVPIACQIVFALAVIFFVLGIPESPRWLYYHDRYDEARKVLCDVWNAELGDPGITTQERDILQVIDLEKDHREYTWTRIFKKDEVQTRRRVLLAWGMQFMNQVCGINLIVYFMPSALQDNVGLSHNMSQLLAGVINCMFLVGAAIPSFLLDRMGRRGPMIYGSAGLGICMLFVAILLSFQSPDHSHSLTHATASASIAFFFAYMIIYSATAAVVPWAYVPEILPLHARAKGTAIGISSNWLWNFAVVMITPTIIDRLKWKAYLIFMCTNFAFIPLVYFFYPETTNLTLEEVDYLFIEGGCSASVASVSKHVANPLSGRENLQLVEEEHEKDISSTRSSDPQPSSPSSAPENLEDSEVHGSPNIGISGQNIPLESGYLQGDFNSSTTRSRLLVQNAPVDTTILDENLGQASLPTTCLPNTPSLSNPTILSVQPHATPDKAEAYIYSFYLQTAGPWLDIVSPNRFFGIHVPQIAANEPALFSACLAYASQVLYLHNRIPSRIKESLHDRAVTQLTPMLTSFHEGHPLGSILATTVLLRMSEQFLELGEDHQHHLYGSSTLFQVCLDEWSLFDDSLSSTSFWAYLRGSIRVSFMLERPSPFELGRSNILQDLFKNSKMTDEAYTNAITYLLAEICTVFWGQTDSAVDITSKMKSLEGAIYKWRDHLPASFQPWYIEFGENDTFPDVRYLAPWHCVGWQFFYAAQIMFAVYSPTIPEGLNVFNLTRAIEEKIAMPARWLCGTTSSSGDCGVKINGSHLVAWSAQFVTGRAEQSAILNMLISLWEETGWPNQTSCSRLKGLWNGTRRHWTSDEVST</sequence>
<dbReference type="InterPro" id="IPR003663">
    <property type="entry name" value="Sugar/inositol_transpt"/>
</dbReference>
<feature type="transmembrane region" description="Helical" evidence="8">
    <location>
        <begin position="335"/>
        <end position="353"/>
    </location>
</feature>
<dbReference type="GO" id="GO:0016020">
    <property type="term" value="C:membrane"/>
    <property type="evidence" value="ECO:0007669"/>
    <property type="project" value="UniProtKB-SubCell"/>
</dbReference>
<keyword evidence="3" id="KW-0813">Transport</keyword>
<name>A0A5M9MXK4_9EURO</name>
<gene>
    <name evidence="10" type="ORF">ATNIH1004_003384</name>
</gene>
<dbReference type="Gene3D" id="1.20.1250.20">
    <property type="entry name" value="MFS general substrate transporter like domains"/>
    <property type="match status" value="1"/>
</dbReference>
<dbReference type="PRINTS" id="PR00171">
    <property type="entry name" value="SUGRTRNSPORT"/>
</dbReference>
<feature type="transmembrane region" description="Helical" evidence="8">
    <location>
        <begin position="59"/>
        <end position="77"/>
    </location>
</feature>
<protein>
    <recommendedName>
        <fullName evidence="9">Major facilitator superfamily (MFS) profile domain-containing protein</fullName>
    </recommendedName>
</protein>
<feature type="transmembrane region" description="Helical" evidence="8">
    <location>
        <begin position="373"/>
        <end position="395"/>
    </location>
</feature>
<evidence type="ECO:0000256" key="3">
    <source>
        <dbReference type="ARBA" id="ARBA00022448"/>
    </source>
</evidence>
<dbReference type="PROSITE" id="PS00217">
    <property type="entry name" value="SUGAR_TRANSPORT_2"/>
    <property type="match status" value="1"/>
</dbReference>
<comment type="caution">
    <text evidence="10">The sequence shown here is derived from an EMBL/GenBank/DDBJ whole genome shotgun (WGS) entry which is preliminary data.</text>
</comment>
<dbReference type="InterPro" id="IPR036259">
    <property type="entry name" value="MFS_trans_sf"/>
</dbReference>
<organism evidence="10 11">
    <name type="scientific">Aspergillus tanneri</name>
    <dbReference type="NCBI Taxonomy" id="1220188"/>
    <lineage>
        <taxon>Eukaryota</taxon>
        <taxon>Fungi</taxon>
        <taxon>Dikarya</taxon>
        <taxon>Ascomycota</taxon>
        <taxon>Pezizomycotina</taxon>
        <taxon>Eurotiomycetes</taxon>
        <taxon>Eurotiomycetidae</taxon>
        <taxon>Eurotiales</taxon>
        <taxon>Aspergillaceae</taxon>
        <taxon>Aspergillus</taxon>
        <taxon>Aspergillus subgen. Circumdati</taxon>
    </lineage>
</organism>
<keyword evidence="5 8" id="KW-1133">Transmembrane helix</keyword>
<evidence type="ECO:0000313" key="10">
    <source>
        <dbReference type="EMBL" id="KAA8650696.1"/>
    </source>
</evidence>
<dbReference type="Proteomes" id="UP000324241">
    <property type="component" value="Unassembled WGS sequence"/>
</dbReference>